<protein>
    <submittedName>
        <fullName evidence="3">Ubiquitin ligase (Cullin) of SCF</fullName>
    </submittedName>
</protein>
<evidence type="ECO:0000313" key="4">
    <source>
        <dbReference type="Proteomes" id="UP001470230"/>
    </source>
</evidence>
<evidence type="ECO:0000256" key="1">
    <source>
        <dbReference type="SAM" id="MobiDB-lite"/>
    </source>
</evidence>
<dbReference type="Pfam" id="PF10557">
    <property type="entry name" value="Cullin_Nedd8"/>
    <property type="match status" value="1"/>
</dbReference>
<reference evidence="3 4" key="1">
    <citation type="submission" date="2024-04" db="EMBL/GenBank/DDBJ databases">
        <title>Tritrichomonas musculus Genome.</title>
        <authorList>
            <person name="Alves-Ferreira E."/>
            <person name="Grigg M."/>
            <person name="Lorenzi H."/>
            <person name="Galac M."/>
        </authorList>
    </citation>
    <scope>NUCLEOTIDE SEQUENCE [LARGE SCALE GENOMIC DNA]</scope>
    <source>
        <strain evidence="3 4">EAF2021</strain>
    </source>
</reference>
<feature type="compositionally biased region" description="Polar residues" evidence="1">
    <location>
        <begin position="1"/>
        <end position="46"/>
    </location>
</feature>
<dbReference type="SUPFAM" id="SSF46785">
    <property type="entry name" value="Winged helix' DNA-binding domain"/>
    <property type="match status" value="1"/>
</dbReference>
<dbReference type="Gene3D" id="1.10.10.10">
    <property type="entry name" value="Winged helix-like DNA-binding domain superfamily/Winged helix DNA-binding domain"/>
    <property type="match status" value="1"/>
</dbReference>
<feature type="region of interest" description="Disordered" evidence="1">
    <location>
        <begin position="1"/>
        <end position="89"/>
    </location>
</feature>
<evidence type="ECO:0000313" key="3">
    <source>
        <dbReference type="EMBL" id="KAK8836107.1"/>
    </source>
</evidence>
<organism evidence="3 4">
    <name type="scientific">Tritrichomonas musculus</name>
    <dbReference type="NCBI Taxonomy" id="1915356"/>
    <lineage>
        <taxon>Eukaryota</taxon>
        <taxon>Metamonada</taxon>
        <taxon>Parabasalia</taxon>
        <taxon>Tritrichomonadida</taxon>
        <taxon>Tritrichomonadidae</taxon>
        <taxon>Tritrichomonas</taxon>
    </lineage>
</organism>
<comment type="caution">
    <text evidence="3">The sequence shown here is derived from an EMBL/GenBank/DDBJ whole genome shotgun (WGS) entry which is preliminary data.</text>
</comment>
<dbReference type="InterPro" id="IPR036388">
    <property type="entry name" value="WH-like_DNA-bd_sf"/>
</dbReference>
<feature type="compositionally biased region" description="Low complexity" evidence="1">
    <location>
        <begin position="72"/>
        <end position="82"/>
    </location>
</feature>
<dbReference type="InterPro" id="IPR019559">
    <property type="entry name" value="Cullin_neddylation_domain"/>
</dbReference>
<dbReference type="Proteomes" id="UP001470230">
    <property type="component" value="Unassembled WGS sequence"/>
</dbReference>
<dbReference type="InterPro" id="IPR036390">
    <property type="entry name" value="WH_DNA-bd_sf"/>
</dbReference>
<evidence type="ECO:0000259" key="2">
    <source>
        <dbReference type="SMART" id="SM00884"/>
    </source>
</evidence>
<sequence length="724" mass="83156">MNHKGNFTSRPSQAGRKTNRVTVPNNAPSFAKTSGSSTRLSGNFSRTNPIHPTPPPAASPTKTTRNIRVTPSSTTKSNSKTTGRGYNKLSETTNSMKITQKSRSSPFVPEKELSKAISEILSHKLATVTFADVYKAANSLSIQSTNEIFELIKIEYSNRLDDIDISSIEKLITEWHHFQSEVTQIQSFMKFAGLKDIKLQYDLLPHWKYKETVKKHSNKCMMIGIEIWKNVVHPKALYILHDEIQNSIKSLALDESNNNNSKLTKELFELLNLLGHNCMDQVTELFTTEYDSLDSNLSASDRLRFIIKKTKKLTVVFPLNALQPITVVPYIDQLVPILLEKRQLEPLIELKDFLLPEHVSKYTNLVNSQMKKVSLPIDYFSLVSFLEFYSSAMFNDAPARQLVSTYISRSDSKFAQQFVSVIFSHFDLIQNVKQLAPLVPLYADKEQLSNELVRAFLLKLLQKHSASKEKEFKFAKELLIMFSNDQMRTVFSMLRDYNAQGNLIIMNSSLSQPLVYFDRSRIPEEYENAINDEVAKYSQNFLNRKFTVSGAFTLFYVKAKWDSDNDERLITMSALQYLLIQMILKKDANYKSTLANIDTLNMALKFLVKAKIVKKVGGSFVISDEPPKEKRINIYMKSIDVRYNERQKSAQSHDHSMSIQSVVSKLMKASRRMEEDELNRKVYDELSTMFNIRDGDIPKVIEHMIEGEFIERDKNDTRFLIYIP</sequence>
<dbReference type="GO" id="GO:0016874">
    <property type="term" value="F:ligase activity"/>
    <property type="evidence" value="ECO:0007669"/>
    <property type="project" value="UniProtKB-KW"/>
</dbReference>
<keyword evidence="4" id="KW-1185">Reference proteome</keyword>
<name>A0ABR2GQB9_9EUKA</name>
<feature type="domain" description="Cullin neddylation" evidence="2">
    <location>
        <begin position="651"/>
        <end position="718"/>
    </location>
</feature>
<keyword evidence="3" id="KW-0436">Ligase</keyword>
<dbReference type="EMBL" id="JAPFFF010000069">
    <property type="protein sequence ID" value="KAK8836107.1"/>
    <property type="molecule type" value="Genomic_DNA"/>
</dbReference>
<gene>
    <name evidence="3" type="ORF">M9Y10_040064</name>
</gene>
<accession>A0ABR2GQB9</accession>
<proteinExistence type="predicted"/>
<dbReference type="SUPFAM" id="SSF75632">
    <property type="entry name" value="Cullin homology domain"/>
    <property type="match status" value="1"/>
</dbReference>
<dbReference type="SMART" id="SM00884">
    <property type="entry name" value="Cullin_Nedd8"/>
    <property type="match status" value="1"/>
</dbReference>
<dbReference type="InterPro" id="IPR036317">
    <property type="entry name" value="Cullin_homology_sf"/>
</dbReference>